<dbReference type="EMBL" id="CAJPVJ010052449">
    <property type="protein sequence ID" value="CAG2183274.1"/>
    <property type="molecule type" value="Genomic_DNA"/>
</dbReference>
<sequence length="120" mass="14084">MDSGDKWNNVLMKFVDKTDITQERYRRLQNKLKVSVENIIRTNIYGNLKGKLAKPVVQKINISFNDKLLDDFVGALKPNQLIIDTELELQQMLSKSQIEIRDKHQLQKQYDLEMRALLPL</sequence>
<dbReference type="EMBL" id="OC967274">
    <property type="protein sequence ID" value="CAD7666159.1"/>
    <property type="molecule type" value="Genomic_DNA"/>
</dbReference>
<dbReference type="OrthoDB" id="546826at2759"/>
<dbReference type="Proteomes" id="UP000728032">
    <property type="component" value="Unassembled WGS sequence"/>
</dbReference>
<proteinExistence type="predicted"/>
<organism evidence="1">
    <name type="scientific">Oppiella nova</name>
    <dbReference type="NCBI Taxonomy" id="334625"/>
    <lineage>
        <taxon>Eukaryota</taxon>
        <taxon>Metazoa</taxon>
        <taxon>Ecdysozoa</taxon>
        <taxon>Arthropoda</taxon>
        <taxon>Chelicerata</taxon>
        <taxon>Arachnida</taxon>
        <taxon>Acari</taxon>
        <taxon>Acariformes</taxon>
        <taxon>Sarcoptiformes</taxon>
        <taxon>Oribatida</taxon>
        <taxon>Brachypylina</taxon>
        <taxon>Oppioidea</taxon>
        <taxon>Oppiidae</taxon>
        <taxon>Oppiella</taxon>
    </lineage>
</organism>
<keyword evidence="2" id="KW-1185">Reference proteome</keyword>
<reference evidence="1" key="1">
    <citation type="submission" date="2020-11" db="EMBL/GenBank/DDBJ databases">
        <authorList>
            <person name="Tran Van P."/>
        </authorList>
    </citation>
    <scope>NUCLEOTIDE SEQUENCE</scope>
</reference>
<accession>A0A7R9MU85</accession>
<evidence type="ECO:0000313" key="2">
    <source>
        <dbReference type="Proteomes" id="UP000728032"/>
    </source>
</evidence>
<evidence type="ECO:0000313" key="1">
    <source>
        <dbReference type="EMBL" id="CAD7666159.1"/>
    </source>
</evidence>
<dbReference type="AlphaFoldDB" id="A0A7R9MU85"/>
<name>A0A7R9MU85_9ACAR</name>
<feature type="non-terminal residue" evidence="1">
    <location>
        <position position="120"/>
    </location>
</feature>
<protein>
    <submittedName>
        <fullName evidence="1">Uncharacterized protein</fullName>
    </submittedName>
</protein>
<gene>
    <name evidence="1" type="ORF">ONB1V03_LOCUS22695</name>
</gene>